<evidence type="ECO:0000256" key="5">
    <source>
        <dbReference type="SAM" id="Phobius"/>
    </source>
</evidence>
<sequence>MLKNPTSFISKYFIGHRIGRFNHSGRAVERRGHSVSLVLGTFLIWFGWYGFNPGSFTKILSPCTNGNFYGQWRAMDRTAVTTTLGGCTATLTTLFGKRILSGHWNVTDVCKRLLGAFAAITARCSVVEPWAAVICGFVAALVLIGCNIVAANVKVDDVLQAAQLHGGCCAFWWFSRRCSPPRST</sequence>
<comment type="caution">
    <text evidence="7">The sequence shown here is derived from an EMBL/GenBank/DDBJ whole genome shotgun (WGS) entry which is preliminary data.</text>
</comment>
<evidence type="ECO:0000256" key="3">
    <source>
        <dbReference type="ARBA" id="ARBA00022989"/>
    </source>
</evidence>
<dbReference type="AlphaFoldDB" id="A0A7J0GFJ1"/>
<reference evidence="7 8" key="1">
    <citation type="submission" date="2019-07" db="EMBL/GenBank/DDBJ databases">
        <title>De Novo Assembly of kiwifruit Actinidia rufa.</title>
        <authorList>
            <person name="Sugita-Konishi S."/>
            <person name="Sato K."/>
            <person name="Mori E."/>
            <person name="Abe Y."/>
            <person name="Kisaki G."/>
            <person name="Hamano K."/>
            <person name="Suezawa K."/>
            <person name="Otani M."/>
            <person name="Fukuda T."/>
            <person name="Manabe T."/>
            <person name="Gomi K."/>
            <person name="Tabuchi M."/>
            <person name="Akimitsu K."/>
            <person name="Kataoka I."/>
        </authorList>
    </citation>
    <scope>NUCLEOTIDE SEQUENCE [LARGE SCALE GENOMIC DNA]</scope>
    <source>
        <strain evidence="8">cv. Fuchu</strain>
    </source>
</reference>
<proteinExistence type="predicted"/>
<dbReference type="PANTHER" id="PTHR11730:SF121">
    <property type="entry name" value="AMMONIUM TRANSPORTER 1 MEMBER 1"/>
    <property type="match status" value="1"/>
</dbReference>
<dbReference type="OrthoDB" id="1731857at2759"/>
<protein>
    <submittedName>
        <fullName evidence="7">Ammonium transporter 14</fullName>
    </submittedName>
</protein>
<dbReference type="GO" id="GO:0008519">
    <property type="term" value="F:ammonium channel activity"/>
    <property type="evidence" value="ECO:0007669"/>
    <property type="project" value="InterPro"/>
</dbReference>
<dbReference type="EMBL" id="BJWL01000021">
    <property type="protein sequence ID" value="GFZ09521.1"/>
    <property type="molecule type" value="Genomic_DNA"/>
</dbReference>
<evidence type="ECO:0000313" key="7">
    <source>
        <dbReference type="EMBL" id="GFZ09521.1"/>
    </source>
</evidence>
<dbReference type="InterPro" id="IPR029020">
    <property type="entry name" value="Ammonium/urea_transptr"/>
</dbReference>
<evidence type="ECO:0000313" key="8">
    <source>
        <dbReference type="Proteomes" id="UP000585474"/>
    </source>
</evidence>
<dbReference type="GO" id="GO:0097272">
    <property type="term" value="P:ammonium homeostasis"/>
    <property type="evidence" value="ECO:0007669"/>
    <property type="project" value="TreeGrafter"/>
</dbReference>
<feature type="transmembrane region" description="Helical" evidence="5">
    <location>
        <begin position="130"/>
        <end position="150"/>
    </location>
</feature>
<feature type="transmembrane region" description="Helical" evidence="5">
    <location>
        <begin position="34"/>
        <end position="51"/>
    </location>
</feature>
<dbReference type="SUPFAM" id="SSF111352">
    <property type="entry name" value="Ammonium transporter"/>
    <property type="match status" value="1"/>
</dbReference>
<dbReference type="InterPro" id="IPR024041">
    <property type="entry name" value="NH4_transpt_AmtB-like_dom"/>
</dbReference>
<evidence type="ECO:0000256" key="2">
    <source>
        <dbReference type="ARBA" id="ARBA00022692"/>
    </source>
</evidence>
<keyword evidence="8" id="KW-1185">Reference proteome</keyword>
<comment type="subcellular location">
    <subcellularLocation>
        <location evidence="1">Membrane</location>
        <topology evidence="1">Multi-pass membrane protein</topology>
    </subcellularLocation>
</comment>
<keyword evidence="2 5" id="KW-0812">Transmembrane</keyword>
<organism evidence="7 8">
    <name type="scientific">Actinidia rufa</name>
    <dbReference type="NCBI Taxonomy" id="165716"/>
    <lineage>
        <taxon>Eukaryota</taxon>
        <taxon>Viridiplantae</taxon>
        <taxon>Streptophyta</taxon>
        <taxon>Embryophyta</taxon>
        <taxon>Tracheophyta</taxon>
        <taxon>Spermatophyta</taxon>
        <taxon>Magnoliopsida</taxon>
        <taxon>eudicotyledons</taxon>
        <taxon>Gunneridae</taxon>
        <taxon>Pentapetalae</taxon>
        <taxon>asterids</taxon>
        <taxon>Ericales</taxon>
        <taxon>Actinidiaceae</taxon>
        <taxon>Actinidia</taxon>
    </lineage>
</organism>
<gene>
    <name evidence="7" type="ORF">Acr_21g0001200</name>
</gene>
<name>A0A7J0GFJ1_9ERIC</name>
<evidence type="ECO:0000259" key="6">
    <source>
        <dbReference type="Pfam" id="PF00909"/>
    </source>
</evidence>
<dbReference type="Gene3D" id="1.10.3430.10">
    <property type="entry name" value="Ammonium transporter AmtB like domains"/>
    <property type="match status" value="1"/>
</dbReference>
<feature type="domain" description="Ammonium transporter AmtB-like" evidence="6">
    <location>
        <begin position="10"/>
        <end position="169"/>
    </location>
</feature>
<dbReference type="GO" id="GO:0005886">
    <property type="term" value="C:plasma membrane"/>
    <property type="evidence" value="ECO:0007669"/>
    <property type="project" value="TreeGrafter"/>
</dbReference>
<evidence type="ECO:0000256" key="1">
    <source>
        <dbReference type="ARBA" id="ARBA00004141"/>
    </source>
</evidence>
<dbReference type="Proteomes" id="UP000585474">
    <property type="component" value="Unassembled WGS sequence"/>
</dbReference>
<keyword evidence="3 5" id="KW-1133">Transmembrane helix</keyword>
<dbReference type="Pfam" id="PF00909">
    <property type="entry name" value="Ammonium_transp"/>
    <property type="match status" value="1"/>
</dbReference>
<evidence type="ECO:0000256" key="4">
    <source>
        <dbReference type="ARBA" id="ARBA00023136"/>
    </source>
</evidence>
<accession>A0A7J0GFJ1</accession>
<dbReference type="PANTHER" id="PTHR11730">
    <property type="entry name" value="AMMONIUM TRANSPORTER"/>
    <property type="match status" value="1"/>
</dbReference>
<keyword evidence="4 5" id="KW-0472">Membrane</keyword>